<comment type="similarity">
    <text evidence="2">Belongs to the Tim44 family.</text>
</comment>
<dbReference type="EMBL" id="LGSZ01000080">
    <property type="protein sequence ID" value="KPH75092.1"/>
    <property type="molecule type" value="Genomic_DNA"/>
</dbReference>
<evidence type="ECO:0000256" key="4">
    <source>
        <dbReference type="ARBA" id="ARBA00023136"/>
    </source>
</evidence>
<feature type="domain" description="Tim44-like" evidence="6">
    <location>
        <begin position="96"/>
        <end position="242"/>
    </location>
</feature>
<dbReference type="SUPFAM" id="SSF54427">
    <property type="entry name" value="NTF2-like"/>
    <property type="match status" value="1"/>
</dbReference>
<evidence type="ECO:0000256" key="3">
    <source>
        <dbReference type="ARBA" id="ARBA00022946"/>
    </source>
</evidence>
<dbReference type="GO" id="GO:0016020">
    <property type="term" value="C:membrane"/>
    <property type="evidence" value="ECO:0007669"/>
    <property type="project" value="UniProtKB-SubCell"/>
</dbReference>
<feature type="region of interest" description="Disordered" evidence="5">
    <location>
        <begin position="30"/>
        <end position="62"/>
    </location>
</feature>
<dbReference type="PANTHER" id="PTHR10721:SF1">
    <property type="entry name" value="MITOCHONDRIAL IMPORT INNER MEMBRANE TRANSLOCASE SUBUNIT TIM44"/>
    <property type="match status" value="1"/>
</dbReference>
<dbReference type="AlphaFoldDB" id="A0A0N0M8L8"/>
<dbReference type="GO" id="GO:0051087">
    <property type="term" value="F:protein-folding chaperone binding"/>
    <property type="evidence" value="ECO:0007669"/>
    <property type="project" value="TreeGrafter"/>
</dbReference>
<dbReference type="InterPro" id="IPR016985">
    <property type="entry name" value="UCP031890_Tim44-rel"/>
</dbReference>
<accession>A0A0N0M8L8</accession>
<sequence length="244" mass="26366">MQNSFDMTTLVFLALAVFVAWKLRSVLGQKTGHEQPPTDPFARRETPPLRPDQAPPADAKRDNVIRLPGAAANDPAAAPMPSADRWSDIAPPESPIIAGIDAVVRQEPSFNPREFLGGAKAAYETIVTAFARGDRKMLKGLLAKEVYEGFEQAITDREKRSEKAESNFVSIDKAEITAVDVKGKMAQVTIAFVSQLISVTRDAAGAVVDGSAESVSTVNDIWTFSRQLGSRDPNWLLVATESAA</sequence>
<dbReference type="Pfam" id="PF04280">
    <property type="entry name" value="Tim44"/>
    <property type="match status" value="1"/>
</dbReference>
<protein>
    <submittedName>
        <fullName evidence="7">Calcium-binding protein</fullName>
    </submittedName>
</protein>
<dbReference type="SMART" id="SM00978">
    <property type="entry name" value="Tim44"/>
    <property type="match status" value="1"/>
</dbReference>
<dbReference type="GO" id="GO:0030150">
    <property type="term" value="P:protein import into mitochondrial matrix"/>
    <property type="evidence" value="ECO:0007669"/>
    <property type="project" value="TreeGrafter"/>
</dbReference>
<keyword evidence="3" id="KW-0809">Transit peptide</keyword>
<comment type="subcellular location">
    <subcellularLocation>
        <location evidence="1">Membrane</location>
    </subcellularLocation>
</comment>
<evidence type="ECO:0000256" key="1">
    <source>
        <dbReference type="ARBA" id="ARBA00004370"/>
    </source>
</evidence>
<keyword evidence="8" id="KW-1185">Reference proteome</keyword>
<evidence type="ECO:0000313" key="8">
    <source>
        <dbReference type="Proteomes" id="UP000037822"/>
    </source>
</evidence>
<dbReference type="PIRSF" id="PIRSF031890">
    <property type="entry name" value="UCP031890_transporter_Tim44"/>
    <property type="match status" value="1"/>
</dbReference>
<dbReference type="InterPro" id="IPR039544">
    <property type="entry name" value="Tim44-like"/>
</dbReference>
<evidence type="ECO:0000256" key="2">
    <source>
        <dbReference type="ARBA" id="ARBA00009597"/>
    </source>
</evidence>
<evidence type="ECO:0000313" key="7">
    <source>
        <dbReference type="EMBL" id="KPH75092.1"/>
    </source>
</evidence>
<evidence type="ECO:0000256" key="5">
    <source>
        <dbReference type="SAM" id="MobiDB-lite"/>
    </source>
</evidence>
<dbReference type="PANTHER" id="PTHR10721">
    <property type="entry name" value="MITOCHONDRIAL IMPORT INNER MEMBRANE TRANSLOCASE SUBUNIT TIM44"/>
    <property type="match status" value="1"/>
</dbReference>
<dbReference type="RefSeq" id="WP_054211839.1">
    <property type="nucleotide sequence ID" value="NZ_LGSZ01000080.1"/>
</dbReference>
<dbReference type="Gene3D" id="3.10.450.240">
    <property type="match status" value="1"/>
</dbReference>
<dbReference type="InterPro" id="IPR032710">
    <property type="entry name" value="NTF2-like_dom_sf"/>
</dbReference>
<dbReference type="Proteomes" id="UP000037822">
    <property type="component" value="Unassembled WGS sequence"/>
</dbReference>
<dbReference type="PATRIC" id="fig|1526658.3.peg.2468"/>
<keyword evidence="4" id="KW-0472">Membrane</keyword>
<gene>
    <name evidence="7" type="ORF">AE618_25360</name>
</gene>
<evidence type="ECO:0000259" key="6">
    <source>
        <dbReference type="SMART" id="SM00978"/>
    </source>
</evidence>
<reference evidence="7 8" key="1">
    <citation type="submission" date="2015-07" db="EMBL/GenBank/DDBJ databases">
        <title>Whole genome sequencing of Bosea vaviloviae isolated from cave pool.</title>
        <authorList>
            <person name="Tan N.E.H."/>
            <person name="Lee Y.P."/>
            <person name="Gan H.M."/>
            <person name="Barton H."/>
            <person name="Savka M.A."/>
        </authorList>
    </citation>
    <scope>NUCLEOTIDE SEQUENCE [LARGE SCALE GENOMIC DNA]</scope>
    <source>
        <strain evidence="7 8">SD260</strain>
    </source>
</reference>
<comment type="caution">
    <text evidence="7">The sequence shown here is derived from an EMBL/GenBank/DDBJ whole genome shotgun (WGS) entry which is preliminary data.</text>
</comment>
<name>A0A0N0M8L8_9HYPH</name>
<dbReference type="InterPro" id="IPR007379">
    <property type="entry name" value="Tim44-like_dom"/>
</dbReference>
<proteinExistence type="inferred from homology"/>
<organism evidence="7 8">
    <name type="scientific">Bosea vaviloviae</name>
    <dbReference type="NCBI Taxonomy" id="1526658"/>
    <lineage>
        <taxon>Bacteria</taxon>
        <taxon>Pseudomonadati</taxon>
        <taxon>Pseudomonadota</taxon>
        <taxon>Alphaproteobacteria</taxon>
        <taxon>Hyphomicrobiales</taxon>
        <taxon>Boseaceae</taxon>
        <taxon>Bosea</taxon>
    </lineage>
</organism>
<dbReference type="NCBIfam" id="NF033779">
    <property type="entry name" value="Tim44_TimA_adap"/>
    <property type="match status" value="1"/>
</dbReference>
<dbReference type="OrthoDB" id="9798618at2"/>